<proteinExistence type="predicted"/>
<keyword evidence="1" id="KW-1133">Transmembrane helix</keyword>
<sequence>MKVAFNSWLIGFFMLTIFLFGEMAIAQKKKKLTTNVIFHYETKVEHAMPTSVKPHVSKGIKKGKVHAQLIQRTKKCAAYVCIFVL</sequence>
<evidence type="ECO:0000313" key="3">
    <source>
        <dbReference type="EMBL" id="VDD08511.1"/>
    </source>
</evidence>
<protein>
    <submittedName>
        <fullName evidence="2">Uncharacterized protein</fullName>
    </submittedName>
</protein>
<dbReference type="Gramene" id="A08p39300.2_BraZ1">
    <property type="protein sequence ID" value="A08p39300.2_BraZ1.CDS"/>
    <property type="gene ID" value="A08g39300.2_BraZ1"/>
</dbReference>
<dbReference type="AlphaFoldDB" id="A0A3P6CFB9"/>
<feature type="non-terminal residue" evidence="3">
    <location>
        <position position="85"/>
    </location>
</feature>
<evidence type="ECO:0000313" key="2">
    <source>
        <dbReference type="EMBL" id="CAG7900264.1"/>
    </source>
</evidence>
<keyword evidence="1" id="KW-0812">Transmembrane</keyword>
<reference evidence="3" key="1">
    <citation type="submission" date="2018-11" db="EMBL/GenBank/DDBJ databases">
        <authorList>
            <consortium name="Genoscope - CEA"/>
            <person name="William W."/>
        </authorList>
    </citation>
    <scope>NUCLEOTIDE SEQUENCE</scope>
</reference>
<dbReference type="EMBL" id="LR031575">
    <property type="protein sequence ID" value="VDD08511.1"/>
    <property type="molecule type" value="Genomic_DNA"/>
</dbReference>
<dbReference type="Proteomes" id="UP000694005">
    <property type="component" value="Chromosome A08"/>
</dbReference>
<name>A0A3P6CFB9_BRACM</name>
<organism evidence="3">
    <name type="scientific">Brassica campestris</name>
    <name type="common">Field mustard</name>
    <dbReference type="NCBI Taxonomy" id="3711"/>
    <lineage>
        <taxon>Eukaryota</taxon>
        <taxon>Viridiplantae</taxon>
        <taxon>Streptophyta</taxon>
        <taxon>Embryophyta</taxon>
        <taxon>Tracheophyta</taxon>
        <taxon>Spermatophyta</taxon>
        <taxon>Magnoliopsida</taxon>
        <taxon>eudicotyledons</taxon>
        <taxon>Gunneridae</taxon>
        <taxon>Pentapetalae</taxon>
        <taxon>rosids</taxon>
        <taxon>malvids</taxon>
        <taxon>Brassicales</taxon>
        <taxon>Brassicaceae</taxon>
        <taxon>Brassiceae</taxon>
        <taxon>Brassica</taxon>
    </lineage>
</organism>
<dbReference type="EMBL" id="LS974624">
    <property type="protein sequence ID" value="CAG7900264.1"/>
    <property type="molecule type" value="Genomic_DNA"/>
</dbReference>
<keyword evidence="1" id="KW-0472">Membrane</keyword>
<accession>A0A3P6CFB9</accession>
<evidence type="ECO:0000256" key="1">
    <source>
        <dbReference type="SAM" id="Phobius"/>
    </source>
</evidence>
<feature type="transmembrane region" description="Helical" evidence="1">
    <location>
        <begin position="6"/>
        <end position="25"/>
    </location>
</feature>
<gene>
    <name evidence="3" type="ORF">BRAA08T35588Z</name>
    <name evidence="2" type="ORF">BRAPAZ1V2_A08P39300.2</name>
</gene>